<reference evidence="2" key="1">
    <citation type="submission" date="2014-09" db="EMBL/GenBank/DDBJ databases">
        <authorList>
            <person name="Mudge J."/>
            <person name="Ramaraj T."/>
            <person name="Lindquist I.E."/>
            <person name="Bharti A.K."/>
            <person name="Sundararajan A."/>
            <person name="Cameron C.T."/>
            <person name="Woodward J.E."/>
            <person name="May G.D."/>
            <person name="Brubaker C."/>
            <person name="Broadhvest J."/>
            <person name="Wilkins T.A."/>
        </authorList>
    </citation>
    <scope>NUCLEOTIDE SEQUENCE</scope>
    <source>
        <strain evidence="2">cv. AKA8401</strain>
    </source>
</reference>
<name>A0A0B0MCA7_GOSAR</name>
<evidence type="ECO:0000313" key="2">
    <source>
        <dbReference type="Proteomes" id="UP000032142"/>
    </source>
</evidence>
<accession>A0A0B0MCA7</accession>
<protein>
    <submittedName>
        <fullName evidence="1">Uncharacterized protein</fullName>
    </submittedName>
</protein>
<gene>
    <name evidence="1" type="ORF">F383_37317</name>
</gene>
<comment type="caution">
    <text evidence="1">The sequence shown here is derived from an EMBL/GenBank/DDBJ whole genome shotgun (WGS) entry which is preliminary data.</text>
</comment>
<keyword evidence="2" id="KW-1185">Reference proteome</keyword>
<dbReference type="EMBL" id="JRRC01023971">
    <property type="protein sequence ID" value="KHF97996.1"/>
    <property type="molecule type" value="Genomic_DNA"/>
</dbReference>
<organism evidence="1 2">
    <name type="scientific">Gossypium arboreum</name>
    <name type="common">Tree cotton</name>
    <name type="synonym">Gossypium nanking</name>
    <dbReference type="NCBI Taxonomy" id="29729"/>
    <lineage>
        <taxon>Eukaryota</taxon>
        <taxon>Viridiplantae</taxon>
        <taxon>Streptophyta</taxon>
        <taxon>Embryophyta</taxon>
        <taxon>Tracheophyta</taxon>
        <taxon>Spermatophyta</taxon>
        <taxon>Magnoliopsida</taxon>
        <taxon>eudicotyledons</taxon>
        <taxon>Gunneridae</taxon>
        <taxon>Pentapetalae</taxon>
        <taxon>rosids</taxon>
        <taxon>malvids</taxon>
        <taxon>Malvales</taxon>
        <taxon>Malvaceae</taxon>
        <taxon>Malvoideae</taxon>
        <taxon>Gossypium</taxon>
    </lineage>
</organism>
<dbReference type="Proteomes" id="UP000032142">
    <property type="component" value="Unassembled WGS sequence"/>
</dbReference>
<evidence type="ECO:0000313" key="1">
    <source>
        <dbReference type="EMBL" id="KHF97996.1"/>
    </source>
</evidence>
<sequence>MHGRVSRPCVTHDLPTWACDPAMFLDTGTRHERVLYIHMGVWSFKT</sequence>
<dbReference type="AlphaFoldDB" id="A0A0B0MCA7"/>
<proteinExistence type="predicted"/>